<proteinExistence type="predicted"/>
<sequence length="126" mass="14196">MSDRGLHLFHHHKKQEEPRYAEDGSVIVETTDVDYTQQTQDGVTTSRLEVDKHKRHEHIGEAAALAAGTYALYEKHRAKKDPENAHRHKVEEEIAAAAAVGAGGYVFHEHHEKKHAKEAEGGKKHH</sequence>
<accession>A0ACC2DJM7</accession>
<gene>
    <name evidence="1" type="ORF">O6H91_06G145600</name>
</gene>
<comment type="caution">
    <text evidence="1">The sequence shown here is derived from an EMBL/GenBank/DDBJ whole genome shotgun (WGS) entry which is preliminary data.</text>
</comment>
<keyword evidence="2" id="KW-1185">Reference proteome</keyword>
<protein>
    <submittedName>
        <fullName evidence="1">Uncharacterized protein</fullName>
    </submittedName>
</protein>
<evidence type="ECO:0000313" key="1">
    <source>
        <dbReference type="EMBL" id="KAJ7554564.1"/>
    </source>
</evidence>
<dbReference type="Proteomes" id="UP001162992">
    <property type="component" value="Chromosome 6"/>
</dbReference>
<organism evidence="1 2">
    <name type="scientific">Diphasiastrum complanatum</name>
    <name type="common">Issler's clubmoss</name>
    <name type="synonym">Lycopodium complanatum</name>
    <dbReference type="NCBI Taxonomy" id="34168"/>
    <lineage>
        <taxon>Eukaryota</taxon>
        <taxon>Viridiplantae</taxon>
        <taxon>Streptophyta</taxon>
        <taxon>Embryophyta</taxon>
        <taxon>Tracheophyta</taxon>
        <taxon>Lycopodiopsida</taxon>
        <taxon>Lycopodiales</taxon>
        <taxon>Lycopodiaceae</taxon>
        <taxon>Lycopodioideae</taxon>
        <taxon>Diphasiastrum</taxon>
    </lineage>
</organism>
<evidence type="ECO:0000313" key="2">
    <source>
        <dbReference type="Proteomes" id="UP001162992"/>
    </source>
</evidence>
<dbReference type="EMBL" id="CM055097">
    <property type="protein sequence ID" value="KAJ7554564.1"/>
    <property type="molecule type" value="Genomic_DNA"/>
</dbReference>
<name>A0ACC2DJM7_DIPCM</name>
<reference evidence="2" key="1">
    <citation type="journal article" date="2024" name="Proc. Natl. Acad. Sci. U.S.A.">
        <title>Extraordinary preservation of gene collinearity over three hundred million years revealed in homosporous lycophytes.</title>
        <authorList>
            <person name="Li C."/>
            <person name="Wickell D."/>
            <person name="Kuo L.Y."/>
            <person name="Chen X."/>
            <person name="Nie B."/>
            <person name="Liao X."/>
            <person name="Peng D."/>
            <person name="Ji J."/>
            <person name="Jenkins J."/>
            <person name="Williams M."/>
            <person name="Shu S."/>
            <person name="Plott C."/>
            <person name="Barry K."/>
            <person name="Rajasekar S."/>
            <person name="Grimwood J."/>
            <person name="Han X."/>
            <person name="Sun S."/>
            <person name="Hou Z."/>
            <person name="He W."/>
            <person name="Dai G."/>
            <person name="Sun C."/>
            <person name="Schmutz J."/>
            <person name="Leebens-Mack J.H."/>
            <person name="Li F.W."/>
            <person name="Wang L."/>
        </authorList>
    </citation>
    <scope>NUCLEOTIDE SEQUENCE [LARGE SCALE GENOMIC DNA]</scope>
    <source>
        <strain evidence="2">cv. PW_Plant_1</strain>
    </source>
</reference>